<dbReference type="GO" id="GO:0015020">
    <property type="term" value="F:glucuronosyltransferase activity"/>
    <property type="evidence" value="ECO:0007669"/>
    <property type="project" value="UniProtKB-EC"/>
</dbReference>
<dbReference type="InterPro" id="IPR002213">
    <property type="entry name" value="UDP_glucos_trans"/>
</dbReference>
<evidence type="ECO:0000256" key="5">
    <source>
        <dbReference type="RuleBase" id="RU362059"/>
    </source>
</evidence>
<keyword evidence="6" id="KW-1185">Reference proteome</keyword>
<feature type="transmembrane region" description="Helical" evidence="5">
    <location>
        <begin position="468"/>
        <end position="492"/>
    </location>
</feature>
<dbReference type="EC" id="2.4.1.17" evidence="5"/>
<comment type="catalytic activity">
    <reaction evidence="5">
        <text>glucuronate acceptor + UDP-alpha-D-glucuronate = acceptor beta-D-glucuronoside + UDP + H(+)</text>
        <dbReference type="Rhea" id="RHEA:21032"/>
        <dbReference type="ChEBI" id="CHEBI:15378"/>
        <dbReference type="ChEBI" id="CHEBI:58052"/>
        <dbReference type="ChEBI" id="CHEBI:58223"/>
        <dbReference type="ChEBI" id="CHEBI:132367"/>
        <dbReference type="ChEBI" id="CHEBI:132368"/>
        <dbReference type="EC" id="2.4.1.17"/>
    </reaction>
</comment>
<evidence type="ECO:0000256" key="1">
    <source>
        <dbReference type="ARBA" id="ARBA00009995"/>
    </source>
</evidence>
<accession>A0A6J2X3G4</accession>
<evidence type="ECO:0000256" key="4">
    <source>
        <dbReference type="RuleBase" id="RU003718"/>
    </source>
</evidence>
<dbReference type="OrthoDB" id="5835829at2759"/>
<comment type="subcellular location">
    <subcellularLocation>
        <location evidence="5">Membrane</location>
        <topology evidence="5">Single-pass membrane protein</topology>
    </subcellularLocation>
</comment>
<dbReference type="Gene3D" id="3.40.50.2000">
    <property type="entry name" value="Glycogen Phosphorylase B"/>
    <property type="match status" value="2"/>
</dbReference>
<keyword evidence="5" id="KW-0472">Membrane</keyword>
<dbReference type="GO" id="GO:0016020">
    <property type="term" value="C:membrane"/>
    <property type="evidence" value="ECO:0007669"/>
    <property type="project" value="UniProtKB-SubCell"/>
</dbReference>
<keyword evidence="5" id="KW-0812">Transmembrane</keyword>
<keyword evidence="5" id="KW-0732">Signal</keyword>
<sequence>MSIVVLSVVYALLLLVPNALAYNILVVFSHPGKSHVAVFSPLVKELDRLGHNITLITYVPVADNTTKNTRDIIVGEPMLEVVDLQNALSSMRLRSIEGPFMISFFAHESCVNGLSSPAFQSFLTENNEFDVILFEFFNTNCYMGLANKFKAPFIGLSSCSFMPWHANWLGAPENPAFNQDLFSGFSRPMSFFDRVENTLLRVYTTAMYNIGMSKPGNQYSEKYIGEPAADPHDASLLLVNTHHTLHGARLLTPSIIEVGGIHLHNKQPKKLPEALESWINNSDAGVIYFSLGSMIKGVTFPAARREAFVGAFARLRQRVLWKWENDTMPDKPDNVMIYKWMPQFDILCNPKVKVFISHGGLLGTTEAIQCGVPVIVLPQFGDQLNNAKALENVGGGVVLYLQEVTEEKVYNALQTVLSAEYQLNAKALSSRFKDRPLPAMDTAVYWIEHVARHKGADHMRSPAINLPFYQYFLIDVIAFLALVSLISSYLFFRISKVVLRSVLTRNKTKEKSS</sequence>
<proteinExistence type="inferred from homology"/>
<dbReference type="FunCoup" id="A0A6J2X3G4">
    <property type="interactions" value="216"/>
</dbReference>
<dbReference type="InterPro" id="IPR050271">
    <property type="entry name" value="UDP-glycosyltransferase"/>
</dbReference>
<evidence type="ECO:0000256" key="2">
    <source>
        <dbReference type="ARBA" id="ARBA00022676"/>
    </source>
</evidence>
<keyword evidence="2 4" id="KW-0328">Glycosyltransferase</keyword>
<dbReference type="RefSeq" id="XP_030745756.1">
    <property type="nucleotide sequence ID" value="XM_030889896.1"/>
</dbReference>
<dbReference type="AlphaFoldDB" id="A0A6J2X3G4"/>
<evidence type="ECO:0000313" key="6">
    <source>
        <dbReference type="Proteomes" id="UP000504635"/>
    </source>
</evidence>
<dbReference type="FunFam" id="3.40.50.2000:FF:000050">
    <property type="entry name" value="UDP-glucuronosyltransferase"/>
    <property type="match status" value="1"/>
</dbReference>
<dbReference type="InParanoid" id="A0A6J2X3G4"/>
<dbReference type="GeneID" id="115874677"/>
<dbReference type="PROSITE" id="PS00375">
    <property type="entry name" value="UDPGT"/>
    <property type="match status" value="1"/>
</dbReference>
<feature type="chain" id="PRO_5027138470" description="UDP-glucuronosyltransferase" evidence="5">
    <location>
        <begin position="22"/>
        <end position="513"/>
    </location>
</feature>
<name>A0A6J2X3G4_SITOR</name>
<dbReference type="CDD" id="cd03784">
    <property type="entry name" value="GT1_Gtf-like"/>
    <property type="match status" value="1"/>
</dbReference>
<feature type="signal peptide" evidence="5">
    <location>
        <begin position="1"/>
        <end position="21"/>
    </location>
</feature>
<organism evidence="6 7">
    <name type="scientific">Sitophilus oryzae</name>
    <name type="common">Rice weevil</name>
    <name type="synonym">Curculio oryzae</name>
    <dbReference type="NCBI Taxonomy" id="7048"/>
    <lineage>
        <taxon>Eukaryota</taxon>
        <taxon>Metazoa</taxon>
        <taxon>Ecdysozoa</taxon>
        <taxon>Arthropoda</taxon>
        <taxon>Hexapoda</taxon>
        <taxon>Insecta</taxon>
        <taxon>Pterygota</taxon>
        <taxon>Neoptera</taxon>
        <taxon>Endopterygota</taxon>
        <taxon>Coleoptera</taxon>
        <taxon>Polyphaga</taxon>
        <taxon>Cucujiformia</taxon>
        <taxon>Curculionidae</taxon>
        <taxon>Dryophthorinae</taxon>
        <taxon>Sitophilus</taxon>
    </lineage>
</organism>
<evidence type="ECO:0000256" key="3">
    <source>
        <dbReference type="ARBA" id="ARBA00022679"/>
    </source>
</evidence>
<keyword evidence="3 4" id="KW-0808">Transferase</keyword>
<dbReference type="PANTHER" id="PTHR48043:SF114">
    <property type="entry name" value="IP04436P-RELATED"/>
    <property type="match status" value="1"/>
</dbReference>
<dbReference type="PANTHER" id="PTHR48043">
    <property type="entry name" value="EG:EG0003.4 PROTEIN-RELATED"/>
    <property type="match status" value="1"/>
</dbReference>
<dbReference type="KEGG" id="soy:115874677"/>
<evidence type="ECO:0000313" key="7">
    <source>
        <dbReference type="RefSeq" id="XP_030745756.1"/>
    </source>
</evidence>
<comment type="similarity">
    <text evidence="1 4">Belongs to the UDP-glycosyltransferase family.</text>
</comment>
<keyword evidence="5" id="KW-1133">Transmembrane helix</keyword>
<dbReference type="SUPFAM" id="SSF53756">
    <property type="entry name" value="UDP-Glycosyltransferase/glycogen phosphorylase"/>
    <property type="match status" value="1"/>
</dbReference>
<dbReference type="Proteomes" id="UP000504635">
    <property type="component" value="Unplaced"/>
</dbReference>
<reference evidence="7" key="1">
    <citation type="submission" date="2025-08" db="UniProtKB">
        <authorList>
            <consortium name="RefSeq"/>
        </authorList>
    </citation>
    <scope>IDENTIFICATION</scope>
    <source>
        <tissue evidence="7">Gonads</tissue>
    </source>
</reference>
<dbReference type="Pfam" id="PF00201">
    <property type="entry name" value="UDPGT"/>
    <property type="match status" value="1"/>
</dbReference>
<dbReference type="InterPro" id="IPR035595">
    <property type="entry name" value="UDP_glycos_trans_CS"/>
</dbReference>
<gene>
    <name evidence="7" type="primary">LOC115874677</name>
</gene>
<protein>
    <recommendedName>
        <fullName evidence="5">UDP-glucuronosyltransferase</fullName>
        <ecNumber evidence="5">2.4.1.17</ecNumber>
    </recommendedName>
</protein>